<feature type="compositionally biased region" description="Basic and acidic residues" evidence="4">
    <location>
        <begin position="316"/>
        <end position="329"/>
    </location>
</feature>
<evidence type="ECO:0000256" key="4">
    <source>
        <dbReference type="SAM" id="MobiDB-lite"/>
    </source>
</evidence>
<evidence type="ECO:0000313" key="8">
    <source>
        <dbReference type="Proteomes" id="UP000000561"/>
    </source>
</evidence>
<feature type="compositionally biased region" description="Acidic residues" evidence="4">
    <location>
        <begin position="533"/>
        <end position="556"/>
    </location>
</feature>
<dbReference type="OMA" id="NVRYGIM"/>
<keyword evidence="2" id="KW-0507">mRNA processing</keyword>
<dbReference type="InterPro" id="IPR016024">
    <property type="entry name" value="ARM-type_fold"/>
</dbReference>
<feature type="compositionally biased region" description="Low complexity" evidence="4">
    <location>
        <begin position="1220"/>
        <end position="1231"/>
    </location>
</feature>
<evidence type="ECO:0000313" key="7">
    <source>
        <dbReference type="EMBL" id="KIS67242.1"/>
    </source>
</evidence>
<feature type="domain" description="Symplekin C-terminal" evidence="6">
    <location>
        <begin position="993"/>
        <end position="1188"/>
    </location>
</feature>
<dbReference type="Pfam" id="PF11935">
    <property type="entry name" value="SYMPK_PTA1_N"/>
    <property type="match status" value="1"/>
</dbReference>
<dbReference type="InterPro" id="IPR011989">
    <property type="entry name" value="ARM-like"/>
</dbReference>
<dbReference type="InterPro" id="IPR021850">
    <property type="entry name" value="Symplekin/Pta1"/>
</dbReference>
<feature type="region of interest" description="Disordered" evidence="4">
    <location>
        <begin position="1220"/>
        <end position="1242"/>
    </location>
</feature>
<dbReference type="FunCoup" id="A0A0D1BZU2">
    <property type="interactions" value="362"/>
</dbReference>
<evidence type="ECO:0000256" key="1">
    <source>
        <dbReference type="ARBA" id="ARBA00004123"/>
    </source>
</evidence>
<reference evidence="7 8" key="1">
    <citation type="journal article" date="2006" name="Nature">
        <title>Insights from the genome of the biotrophic fungal plant pathogen Ustilago maydis.</title>
        <authorList>
            <person name="Kamper J."/>
            <person name="Kahmann R."/>
            <person name="Bolker M."/>
            <person name="Ma L.J."/>
            <person name="Brefort T."/>
            <person name="Saville B.J."/>
            <person name="Banuett F."/>
            <person name="Kronstad J.W."/>
            <person name="Gold S.E."/>
            <person name="Muller O."/>
            <person name="Perlin M.H."/>
            <person name="Wosten H.A."/>
            <person name="de Vries R."/>
            <person name="Ruiz-Herrera J."/>
            <person name="Reynaga-Pena C.G."/>
            <person name="Snetselaar K."/>
            <person name="McCann M."/>
            <person name="Perez-Martin J."/>
            <person name="Feldbrugge M."/>
            <person name="Basse C.W."/>
            <person name="Steinberg G."/>
            <person name="Ibeas J.I."/>
            <person name="Holloman W."/>
            <person name="Guzman P."/>
            <person name="Farman M."/>
            <person name="Stajich J.E."/>
            <person name="Sentandreu R."/>
            <person name="Gonzalez-Prieto J.M."/>
            <person name="Kennell J.C."/>
            <person name="Molina L."/>
            <person name="Schirawski J."/>
            <person name="Mendoza-Mendoza A."/>
            <person name="Greilinger D."/>
            <person name="Munch K."/>
            <person name="Rossel N."/>
            <person name="Scherer M."/>
            <person name="Vranes M."/>
            <person name="Ladendorf O."/>
            <person name="Vincon V."/>
            <person name="Fuchs U."/>
            <person name="Sandrock B."/>
            <person name="Meng S."/>
            <person name="Ho E.C."/>
            <person name="Cahill M.J."/>
            <person name="Boyce K.J."/>
            <person name="Klose J."/>
            <person name="Klosterman S.J."/>
            <person name="Deelstra H.J."/>
            <person name="Ortiz-Castellanos L."/>
            <person name="Li W."/>
            <person name="Sanchez-Alonso P."/>
            <person name="Schreier P.H."/>
            <person name="Hauser-Hahn I."/>
            <person name="Vaupel M."/>
            <person name="Koopmann E."/>
            <person name="Friedrich G."/>
            <person name="Voss H."/>
            <person name="Schluter T."/>
            <person name="Margolis J."/>
            <person name="Platt D."/>
            <person name="Swimmer C."/>
            <person name="Gnirke A."/>
            <person name="Chen F."/>
            <person name="Vysotskaia V."/>
            <person name="Mannhaupt G."/>
            <person name="Guldener U."/>
            <person name="Munsterkotter M."/>
            <person name="Haase D."/>
            <person name="Oesterheld M."/>
            <person name="Mewes H.W."/>
            <person name="Mauceli E.W."/>
            <person name="DeCaprio D."/>
            <person name="Wade C.M."/>
            <person name="Butler J."/>
            <person name="Young S."/>
            <person name="Jaffe D.B."/>
            <person name="Calvo S."/>
            <person name="Nusbaum C."/>
            <person name="Galagan J."/>
            <person name="Birren B.W."/>
        </authorList>
    </citation>
    <scope>NUCLEOTIDE SEQUENCE [LARGE SCALE GENOMIC DNA]</scope>
    <source>
        <strain evidence="8">DSM 14603 / FGSC 9021 / UM521</strain>
    </source>
</reference>
<evidence type="ECO:0000259" key="6">
    <source>
        <dbReference type="Pfam" id="PF12295"/>
    </source>
</evidence>
<name>A0A0D1BZU2_MYCMD</name>
<evidence type="ECO:0000259" key="5">
    <source>
        <dbReference type="Pfam" id="PF11935"/>
    </source>
</evidence>
<feature type="region of interest" description="Disordered" evidence="4">
    <location>
        <begin position="305"/>
        <end position="329"/>
    </location>
</feature>
<dbReference type="RefSeq" id="XP_011391056.1">
    <property type="nucleotide sequence ID" value="XM_011392754.1"/>
</dbReference>
<sequence length="1242" mass="135595">MAAPANTDALGLLSAALNSSDKQDEARHLSELHNLLKLQPGNIPILLPSLISLLPKASTSLRTWIAQVMDLAFCRPALSQDTKATLAVHAPEAILLLIKDRDPRLAKIAAQCFASMYPVLFRLVCNDRAKSNLWQTVQAIKAQVVHLFDHGSQGAKLAVIKCYQRIVQTQSRASSDPRAQLRNDVSLSSVPTSHPFLNAASLEEEGNRLFAQIVTLIFTSDVTDLIMASVNSLAILAKARPQLGSVILRAMTTWTPASLTNLSHTQIRNVEKTVRVFYLHCRRFQLAGPEATAIQKALETQQRRMEEGAKAYQAQKEAEAKRKREQIDGELEDTKRIKLEHHQQGQAEASAFASASQQNHPAAGEAFRYASVKTTGGVERNPLAAFDVQTLPLALVIDLIIANLQALSDHDLQTAIANMRANLPPDAFASLQPIQSSAGQTQMPPPPGPAPGPAPGPPPRPPPTNTVPTIANGDGTTAYVKTETNPEDSTSLDAAKDIVQDPLQMDMAEAEEDLEALEASGRERKHRRGAQTAEEDEEEEEEEGEGEGEEGEEGDELSLAVIENFALAPPEYLSLSESDTLIKDTIARICDFGSSASSALDASPAVQSEAASQALWSSLVIRLATRGFAEPPYPDMESSMQPQPKIVGGLEPTRTLSAQADIIRTLMLEFAKADFARRTRFVVSWMAEEWFCDRVHRKQAASAGIASKDQYPIWLEKLVQAWIPTIDAKDRSLAKFLADLPEIPPTVLDLVAALSKDKVKMVAGMSTLQDICISRPALRDQSAQKLLQLTRTSDRSTRARAIIAIKQCAVANTTLEATILAFARSNLDVLIETPQPAEAAETEEEQAEGKTTTDANGANGYIKPDEDASKSTLADVAQEEEQPESTHPTNTEDVLRFVELPFSLCTKIPDMLDEIFLAYPRTPRFVQQAIETHIVQLIRALGPSHPRLVTLLRNFPAGADSLALCILKTLTEKSRTPAIVELVKELVDSRDVDPRFLVPIMADLDKAEIMKRLPRVVTILASRAPEDRALIKSVFQSIVQMPPQGFGSVSSNLPRVRSTELLTPVELMGLLHNSEREIGLKNTVAAIQICFSMTDVYRSEVLAAVLNQIAEEPSLPMLFMRTVIMAVSTYKSLSGYVARNLLSRLITKKIWLNGPLWDGFILCAKQTAPSSFGALIQLPREQLREVVGRQPELRTGLVEYLTGKAGGNRARLASFMDMLGPEPGSADADAAAAREDPRDPSA</sequence>
<dbReference type="InterPro" id="IPR022075">
    <property type="entry name" value="Symplekin_C"/>
</dbReference>
<feature type="region of interest" description="Disordered" evidence="4">
    <location>
        <begin position="836"/>
        <end position="891"/>
    </location>
</feature>
<evidence type="ECO:0000256" key="3">
    <source>
        <dbReference type="ARBA" id="ARBA00023242"/>
    </source>
</evidence>
<dbReference type="GeneID" id="23564555"/>
<protein>
    <recommendedName>
        <fullName evidence="9">Symplekin</fullName>
    </recommendedName>
</protein>
<keyword evidence="8" id="KW-1185">Reference proteome</keyword>
<dbReference type="Pfam" id="PF12295">
    <property type="entry name" value="Symplekin_C"/>
    <property type="match status" value="1"/>
</dbReference>
<accession>A0A0D1BZU2</accession>
<feature type="region of interest" description="Disordered" evidence="4">
    <location>
        <begin position="518"/>
        <end position="556"/>
    </location>
</feature>
<feature type="domain" description="Symplekin/Pta1 N-terminal" evidence="5">
    <location>
        <begin position="102"/>
        <end position="322"/>
    </location>
</feature>
<dbReference type="InParanoid" id="A0A0D1BZU2"/>
<dbReference type="STRING" id="237631.A0A0D1BZU2"/>
<gene>
    <name evidence="7" type="ORF">UMAG_04346</name>
</gene>
<dbReference type="InterPro" id="IPR032460">
    <property type="entry name" value="Symplekin/Pta1_N"/>
</dbReference>
<dbReference type="EMBL" id="CM003153">
    <property type="protein sequence ID" value="KIS67242.1"/>
    <property type="molecule type" value="Genomic_DNA"/>
</dbReference>
<dbReference type="PANTHER" id="PTHR15245">
    <property type="entry name" value="SYMPLEKIN-RELATED"/>
    <property type="match status" value="1"/>
</dbReference>
<proteinExistence type="predicted"/>
<dbReference type="KEGG" id="uma:UMAG_04346"/>
<dbReference type="SUPFAM" id="SSF48371">
    <property type="entry name" value="ARM repeat"/>
    <property type="match status" value="1"/>
</dbReference>
<dbReference type="Gene3D" id="1.25.10.10">
    <property type="entry name" value="Leucine-rich Repeat Variant"/>
    <property type="match status" value="1"/>
</dbReference>
<feature type="compositionally biased region" description="Pro residues" evidence="4">
    <location>
        <begin position="443"/>
        <end position="465"/>
    </location>
</feature>
<feature type="region of interest" description="Disordered" evidence="4">
    <location>
        <begin position="436"/>
        <end position="493"/>
    </location>
</feature>
<evidence type="ECO:0000256" key="2">
    <source>
        <dbReference type="ARBA" id="ARBA00022664"/>
    </source>
</evidence>
<evidence type="ECO:0008006" key="9">
    <source>
        <dbReference type="Google" id="ProtNLM"/>
    </source>
</evidence>
<keyword evidence="3" id="KW-0539">Nucleus</keyword>
<comment type="subcellular location">
    <subcellularLocation>
        <location evidence="1">Nucleus</location>
    </subcellularLocation>
</comment>
<dbReference type="GO" id="GO:0005847">
    <property type="term" value="C:mRNA cleavage and polyadenylation specificity factor complex"/>
    <property type="evidence" value="ECO:0000318"/>
    <property type="project" value="GO_Central"/>
</dbReference>
<dbReference type="OrthoDB" id="331600at2759"/>
<dbReference type="Proteomes" id="UP000000561">
    <property type="component" value="Chromosome 14"/>
</dbReference>
<dbReference type="GO" id="GO:0006397">
    <property type="term" value="P:mRNA processing"/>
    <property type="evidence" value="ECO:0007669"/>
    <property type="project" value="UniProtKB-KW"/>
</dbReference>
<dbReference type="VEuPathDB" id="FungiDB:UMAG_04346"/>
<dbReference type="eggNOG" id="KOG1895">
    <property type="taxonomic scope" value="Eukaryota"/>
</dbReference>
<dbReference type="PANTHER" id="PTHR15245:SF20">
    <property type="entry name" value="SYMPLEKIN"/>
    <property type="match status" value="1"/>
</dbReference>
<organism evidence="7 8">
    <name type="scientific">Mycosarcoma maydis</name>
    <name type="common">Corn smut fungus</name>
    <name type="synonym">Ustilago maydis</name>
    <dbReference type="NCBI Taxonomy" id="5270"/>
    <lineage>
        <taxon>Eukaryota</taxon>
        <taxon>Fungi</taxon>
        <taxon>Dikarya</taxon>
        <taxon>Basidiomycota</taxon>
        <taxon>Ustilaginomycotina</taxon>
        <taxon>Ustilaginomycetes</taxon>
        <taxon>Ustilaginales</taxon>
        <taxon>Ustilaginaceae</taxon>
        <taxon>Mycosarcoma</taxon>
    </lineage>
</organism>
<dbReference type="AlphaFoldDB" id="A0A0D1BZU2"/>
<feature type="compositionally biased region" description="Basic and acidic residues" evidence="4">
    <location>
        <begin position="1232"/>
        <end position="1242"/>
    </location>
</feature>